<reference evidence="4 5" key="1">
    <citation type="journal article" date="2010" name="Appl. Environ. Microbiol.">
        <title>The genome sequence of the crenarchaeon Acidilobus saccharovorans supports a new order, Acidilobales, and suggests an important ecological role in terrestrial acidic hot springs.</title>
        <authorList>
            <person name="Mardanov A.V."/>
            <person name="Svetlitchnyi V.A."/>
            <person name="Beletsky A.V."/>
            <person name="Prokofeva M.I."/>
            <person name="Bonch-Osmolovskaya E.A."/>
            <person name="Ravin N.V."/>
            <person name="Skryabin K.G."/>
        </authorList>
    </citation>
    <scope>NUCLEOTIDE SEQUENCE [LARGE SCALE GENOMIC DNA]</scope>
    <source>
        <strain evidence="5">DSM 16705 / JCM 18335 / VKM B-2471 / 345-15</strain>
    </source>
</reference>
<evidence type="ECO:0000313" key="4">
    <source>
        <dbReference type="EMBL" id="ADL18697.1"/>
    </source>
</evidence>
<dbReference type="EMBL" id="CP001742">
    <property type="protein sequence ID" value="ADL18697.1"/>
    <property type="molecule type" value="Genomic_DNA"/>
</dbReference>
<dbReference type="InterPro" id="IPR010982">
    <property type="entry name" value="Lambda_DNA-bd_dom_sf"/>
</dbReference>
<feature type="region of interest" description="Disordered" evidence="2">
    <location>
        <begin position="110"/>
        <end position="138"/>
    </location>
</feature>
<dbReference type="CDD" id="cd00093">
    <property type="entry name" value="HTH_XRE"/>
    <property type="match status" value="1"/>
</dbReference>
<evidence type="ECO:0000259" key="3">
    <source>
        <dbReference type="PROSITE" id="PS50943"/>
    </source>
</evidence>
<dbReference type="PROSITE" id="PS50943">
    <property type="entry name" value="HTH_CROC1"/>
    <property type="match status" value="1"/>
</dbReference>
<dbReference type="PANTHER" id="PTHR46558">
    <property type="entry name" value="TRACRIPTIONAL REGULATORY PROTEIN-RELATED-RELATED"/>
    <property type="match status" value="1"/>
</dbReference>
<feature type="domain" description="HTH cro/C1-type" evidence="3">
    <location>
        <begin position="55"/>
        <end position="107"/>
    </location>
</feature>
<dbReference type="FunCoup" id="D9Q059">
    <property type="interactions" value="126"/>
</dbReference>
<feature type="compositionally biased region" description="Basic and acidic residues" evidence="2">
    <location>
        <begin position="121"/>
        <end position="138"/>
    </location>
</feature>
<evidence type="ECO:0000256" key="2">
    <source>
        <dbReference type="SAM" id="MobiDB-lite"/>
    </source>
</evidence>
<dbReference type="STRING" id="666510.ASAC_0290"/>
<dbReference type="eggNOG" id="arCOG01863">
    <property type="taxonomic scope" value="Archaea"/>
</dbReference>
<name>D9Q059_ACIS3</name>
<keyword evidence="1" id="KW-0238">DNA-binding</keyword>
<dbReference type="SUPFAM" id="SSF47413">
    <property type="entry name" value="lambda repressor-like DNA-binding domains"/>
    <property type="match status" value="1"/>
</dbReference>
<gene>
    <name evidence="4" type="ordered locus">ASAC_0290</name>
</gene>
<dbReference type="KEGG" id="asc:ASAC_0290"/>
<sequence>MDGAEMLVCDECFVKLTKSGRAVPVTSRPREVRPRPKRTANEVALEVVDNYPELIRAARESKGWTQAALAQKLKISEAMVKKIESGKYKPTVDLAKKIEAVLNIKLLQPVESEEEGEEPPEDHLTFGDVAVVRRDKNS</sequence>
<dbReference type="InterPro" id="IPR001387">
    <property type="entry name" value="Cro/C1-type_HTH"/>
</dbReference>
<feature type="compositionally biased region" description="Acidic residues" evidence="2">
    <location>
        <begin position="111"/>
        <end position="120"/>
    </location>
</feature>
<keyword evidence="5" id="KW-1185">Reference proteome</keyword>
<accession>D9Q059</accession>
<dbReference type="Gene3D" id="1.10.260.40">
    <property type="entry name" value="lambda repressor-like DNA-binding domains"/>
    <property type="match status" value="1"/>
</dbReference>
<dbReference type="Proteomes" id="UP000000346">
    <property type="component" value="Chromosome"/>
</dbReference>
<dbReference type="PANTHER" id="PTHR46558:SF4">
    <property type="entry name" value="DNA-BIDING PHAGE PROTEIN"/>
    <property type="match status" value="1"/>
</dbReference>
<evidence type="ECO:0000313" key="5">
    <source>
        <dbReference type="Proteomes" id="UP000000346"/>
    </source>
</evidence>
<dbReference type="NCBIfam" id="TIGR00270">
    <property type="entry name" value="multiprotein bridging factor aMBF1"/>
    <property type="match status" value="1"/>
</dbReference>
<dbReference type="HOGENOM" id="CLU_130237_0_0_2"/>
<evidence type="ECO:0000256" key="1">
    <source>
        <dbReference type="ARBA" id="ARBA00023125"/>
    </source>
</evidence>
<dbReference type="InParanoid" id="D9Q059"/>
<protein>
    <submittedName>
        <fullName evidence="4">Putative HTH-type transcriptional regulator</fullName>
    </submittedName>
</protein>
<dbReference type="InterPro" id="IPR004451">
    <property type="entry name" value="MJ0586"/>
</dbReference>
<dbReference type="Pfam" id="PF01381">
    <property type="entry name" value="HTH_3"/>
    <property type="match status" value="1"/>
</dbReference>
<dbReference type="SMART" id="SM00530">
    <property type="entry name" value="HTH_XRE"/>
    <property type="match status" value="1"/>
</dbReference>
<organism evidence="4 5">
    <name type="scientific">Acidilobus saccharovorans (strain DSM 16705 / JCM 18335 / VKM B-2471 / 345-15)</name>
    <dbReference type="NCBI Taxonomy" id="666510"/>
    <lineage>
        <taxon>Archaea</taxon>
        <taxon>Thermoproteota</taxon>
        <taxon>Thermoprotei</taxon>
        <taxon>Acidilobales</taxon>
        <taxon>Acidilobaceae</taxon>
        <taxon>Acidilobus</taxon>
    </lineage>
</organism>
<dbReference type="GO" id="GO:0003677">
    <property type="term" value="F:DNA binding"/>
    <property type="evidence" value="ECO:0007669"/>
    <property type="project" value="UniProtKB-KW"/>
</dbReference>
<dbReference type="AlphaFoldDB" id="D9Q059"/>
<proteinExistence type="predicted"/>